<dbReference type="InterPro" id="IPR000719">
    <property type="entry name" value="Prot_kinase_dom"/>
</dbReference>
<comment type="similarity">
    <text evidence="1">Belongs to the protein kinase superfamily. CMGC Ser/Thr protein kinase family. GSK-3 subfamily.</text>
</comment>
<evidence type="ECO:0000256" key="1">
    <source>
        <dbReference type="ARBA" id="ARBA00005527"/>
    </source>
</evidence>
<dbReference type="PANTHER" id="PTHR24057">
    <property type="entry name" value="GLYCOGEN SYNTHASE KINASE-3 ALPHA"/>
    <property type="match status" value="1"/>
</dbReference>
<dbReference type="Pfam" id="PF00069">
    <property type="entry name" value="Pkinase"/>
    <property type="match status" value="1"/>
</dbReference>
<dbReference type="InterPro" id="IPR008271">
    <property type="entry name" value="Ser/Thr_kinase_AS"/>
</dbReference>
<evidence type="ECO:0000313" key="10">
    <source>
        <dbReference type="EMBL" id="KAJ3424798.1"/>
    </source>
</evidence>
<dbReference type="GO" id="GO:0005634">
    <property type="term" value="C:nucleus"/>
    <property type="evidence" value="ECO:0007669"/>
    <property type="project" value="TreeGrafter"/>
</dbReference>
<dbReference type="PROSITE" id="PS00107">
    <property type="entry name" value="PROTEIN_KINASE_ATP"/>
    <property type="match status" value="1"/>
</dbReference>
<dbReference type="Gene3D" id="1.10.510.10">
    <property type="entry name" value="Transferase(Phosphotransferase) domain 1"/>
    <property type="match status" value="1"/>
</dbReference>
<dbReference type="InterPro" id="IPR017441">
    <property type="entry name" value="Protein_kinase_ATP_BS"/>
</dbReference>
<proteinExistence type="inferred from homology"/>
<keyword evidence="3" id="KW-0808">Transferase</keyword>
<dbReference type="PROSITE" id="PS50011">
    <property type="entry name" value="PROTEIN_KINASE_DOM"/>
    <property type="match status" value="1"/>
</dbReference>
<dbReference type="GO" id="GO:0030154">
    <property type="term" value="P:cell differentiation"/>
    <property type="evidence" value="ECO:0007669"/>
    <property type="project" value="TreeGrafter"/>
</dbReference>
<evidence type="ECO:0000313" key="11">
    <source>
        <dbReference type="Proteomes" id="UP001146793"/>
    </source>
</evidence>
<evidence type="ECO:0000256" key="7">
    <source>
        <dbReference type="PROSITE-ProRule" id="PRU10141"/>
    </source>
</evidence>
<feature type="binding site" evidence="7">
    <location>
        <position position="42"/>
    </location>
    <ligand>
        <name>ATP</name>
        <dbReference type="ChEBI" id="CHEBI:30616"/>
    </ligand>
</feature>
<feature type="domain" description="Protein kinase" evidence="9">
    <location>
        <begin position="13"/>
        <end position="297"/>
    </location>
</feature>
<evidence type="ECO:0000256" key="5">
    <source>
        <dbReference type="ARBA" id="ARBA00022777"/>
    </source>
</evidence>
<dbReference type="Gene3D" id="3.30.200.20">
    <property type="entry name" value="Phosphorylase Kinase, domain 1"/>
    <property type="match status" value="1"/>
</dbReference>
<dbReference type="PANTHER" id="PTHR24057:SF0">
    <property type="entry name" value="PROTEIN KINASE SHAGGY-RELATED"/>
    <property type="match status" value="1"/>
</dbReference>
<keyword evidence="4 7" id="KW-0547">Nucleotide-binding</keyword>
<sequence>MSSKCLKIPLKNYQIFKFLGNGSFGVVHKARSTKNGHNVAIKTVFLDDRYHNRELQIMKKVKHRNIIKLENYCYSKKESTKEVYLHLIMEYVPKTISHLTQYYHKQLNTIPTILVKVYTYQLCRAIAQLHRLGICHRDIKPENILISPRTSELRLCDFGSAKILKKGEKSISYICSRYYRAPELIFGSTDYKKQIDLWSIGCVLSELFLGEPLFRGKTAIGHLAEIIQVLGTPTKKELTLMNKNYSNFNLPQVEPKDLKKIFGRRIPDEGIDLVSKFLKYDPNARINPLEACAHPFFDELRDPNSKLPNQRNLPELFDFDFEELNSVNNQIREKLMPSHLIFSFK</sequence>
<dbReference type="Proteomes" id="UP001146793">
    <property type="component" value="Unassembled WGS sequence"/>
</dbReference>
<dbReference type="EMBL" id="JANTQA010000070">
    <property type="protein sequence ID" value="KAJ3424798.1"/>
    <property type="molecule type" value="Genomic_DNA"/>
</dbReference>
<accession>A0AAV7Y4M3</accession>
<dbReference type="GO" id="GO:0004674">
    <property type="term" value="F:protein serine/threonine kinase activity"/>
    <property type="evidence" value="ECO:0007669"/>
    <property type="project" value="UniProtKB-KW"/>
</dbReference>
<dbReference type="PROSITE" id="PS00108">
    <property type="entry name" value="PROTEIN_KINASE_ST"/>
    <property type="match status" value="1"/>
</dbReference>
<keyword evidence="2 8" id="KW-0723">Serine/threonine-protein kinase</keyword>
<dbReference type="CDD" id="cd14137">
    <property type="entry name" value="STKc_GSK3"/>
    <property type="match status" value="1"/>
</dbReference>
<name>A0AAV7Y4M3_9EUKA</name>
<dbReference type="InterPro" id="IPR011009">
    <property type="entry name" value="Kinase-like_dom_sf"/>
</dbReference>
<evidence type="ECO:0000256" key="4">
    <source>
        <dbReference type="ARBA" id="ARBA00022741"/>
    </source>
</evidence>
<dbReference type="InterPro" id="IPR039192">
    <property type="entry name" value="STKc_GSK3"/>
</dbReference>
<gene>
    <name evidence="10" type="ORF">M0812_27224</name>
</gene>
<evidence type="ECO:0000256" key="8">
    <source>
        <dbReference type="RuleBase" id="RU000304"/>
    </source>
</evidence>
<comment type="caution">
    <text evidence="10">The sequence shown here is derived from an EMBL/GenBank/DDBJ whole genome shotgun (WGS) entry which is preliminary data.</text>
</comment>
<evidence type="ECO:0000256" key="3">
    <source>
        <dbReference type="ARBA" id="ARBA00022679"/>
    </source>
</evidence>
<protein>
    <submittedName>
        <fullName evidence="10">Protein kinase shaggy-related</fullName>
    </submittedName>
</protein>
<dbReference type="InterPro" id="IPR050591">
    <property type="entry name" value="GSK-3"/>
</dbReference>
<keyword evidence="6 7" id="KW-0067">ATP-binding</keyword>
<organism evidence="10 11">
    <name type="scientific">Anaeramoeba flamelloides</name>
    <dbReference type="NCBI Taxonomy" id="1746091"/>
    <lineage>
        <taxon>Eukaryota</taxon>
        <taxon>Metamonada</taxon>
        <taxon>Anaeramoebidae</taxon>
        <taxon>Anaeramoeba</taxon>
    </lineage>
</organism>
<dbReference type="GO" id="GO:0005524">
    <property type="term" value="F:ATP binding"/>
    <property type="evidence" value="ECO:0007669"/>
    <property type="project" value="UniProtKB-UniRule"/>
</dbReference>
<reference evidence="10" key="1">
    <citation type="submission" date="2022-08" db="EMBL/GenBank/DDBJ databases">
        <title>Novel sulphate-reducing endosymbionts in the free-living metamonad Anaeramoeba.</title>
        <authorList>
            <person name="Jerlstrom-Hultqvist J."/>
            <person name="Cepicka I."/>
            <person name="Gallot-Lavallee L."/>
            <person name="Salas-Leiva D."/>
            <person name="Curtis B.A."/>
            <person name="Zahonova K."/>
            <person name="Pipaliya S."/>
            <person name="Dacks J."/>
            <person name="Roger A.J."/>
        </authorList>
    </citation>
    <scope>NUCLEOTIDE SEQUENCE</scope>
    <source>
        <strain evidence="10">Busselton2</strain>
    </source>
</reference>
<dbReference type="SMART" id="SM00220">
    <property type="entry name" value="S_TKc"/>
    <property type="match status" value="1"/>
</dbReference>
<dbReference type="GO" id="GO:0005737">
    <property type="term" value="C:cytoplasm"/>
    <property type="evidence" value="ECO:0007669"/>
    <property type="project" value="TreeGrafter"/>
</dbReference>
<dbReference type="AlphaFoldDB" id="A0AAV7Y4M3"/>
<evidence type="ECO:0000256" key="6">
    <source>
        <dbReference type="ARBA" id="ARBA00022840"/>
    </source>
</evidence>
<keyword evidence="5 10" id="KW-0418">Kinase</keyword>
<dbReference type="FunFam" id="1.10.510.10:FF:000082">
    <property type="entry name" value="Shaggy-related protein kinase kappa"/>
    <property type="match status" value="1"/>
</dbReference>
<evidence type="ECO:0000259" key="9">
    <source>
        <dbReference type="PROSITE" id="PS50011"/>
    </source>
</evidence>
<dbReference type="SUPFAM" id="SSF56112">
    <property type="entry name" value="Protein kinase-like (PK-like)"/>
    <property type="match status" value="1"/>
</dbReference>
<evidence type="ECO:0000256" key="2">
    <source>
        <dbReference type="ARBA" id="ARBA00022527"/>
    </source>
</evidence>
<dbReference type="GO" id="GO:0007165">
    <property type="term" value="P:signal transduction"/>
    <property type="evidence" value="ECO:0007669"/>
    <property type="project" value="TreeGrafter"/>
</dbReference>